<sequence>MPNPALGPSPHQSHPVVEDDVPDSPGSKCPAC</sequence>
<evidence type="ECO:0000313" key="2">
    <source>
        <dbReference type="EMBL" id="MCI90716.1"/>
    </source>
</evidence>
<evidence type="ECO:0000256" key="1">
    <source>
        <dbReference type="SAM" id="MobiDB-lite"/>
    </source>
</evidence>
<dbReference type="AlphaFoldDB" id="A0A392VQX0"/>
<name>A0A392VQX0_9FABA</name>
<organism evidence="2 3">
    <name type="scientific">Trifolium medium</name>
    <dbReference type="NCBI Taxonomy" id="97028"/>
    <lineage>
        <taxon>Eukaryota</taxon>
        <taxon>Viridiplantae</taxon>
        <taxon>Streptophyta</taxon>
        <taxon>Embryophyta</taxon>
        <taxon>Tracheophyta</taxon>
        <taxon>Spermatophyta</taxon>
        <taxon>Magnoliopsida</taxon>
        <taxon>eudicotyledons</taxon>
        <taxon>Gunneridae</taxon>
        <taxon>Pentapetalae</taxon>
        <taxon>rosids</taxon>
        <taxon>fabids</taxon>
        <taxon>Fabales</taxon>
        <taxon>Fabaceae</taxon>
        <taxon>Papilionoideae</taxon>
        <taxon>50 kb inversion clade</taxon>
        <taxon>NPAAA clade</taxon>
        <taxon>Hologalegina</taxon>
        <taxon>IRL clade</taxon>
        <taxon>Trifolieae</taxon>
        <taxon>Trifolium</taxon>
    </lineage>
</organism>
<proteinExistence type="predicted"/>
<dbReference type="EMBL" id="LXQA011252025">
    <property type="protein sequence ID" value="MCI90716.1"/>
    <property type="molecule type" value="Genomic_DNA"/>
</dbReference>
<keyword evidence="3" id="KW-1185">Reference proteome</keyword>
<evidence type="ECO:0000313" key="3">
    <source>
        <dbReference type="Proteomes" id="UP000265520"/>
    </source>
</evidence>
<dbReference type="Proteomes" id="UP000265520">
    <property type="component" value="Unassembled WGS sequence"/>
</dbReference>
<feature type="non-terminal residue" evidence="2">
    <location>
        <position position="32"/>
    </location>
</feature>
<feature type="region of interest" description="Disordered" evidence="1">
    <location>
        <begin position="1"/>
        <end position="32"/>
    </location>
</feature>
<protein>
    <submittedName>
        <fullName evidence="2">Uncharacterized protein</fullName>
    </submittedName>
</protein>
<reference evidence="2 3" key="1">
    <citation type="journal article" date="2018" name="Front. Plant Sci.">
        <title>Red Clover (Trifolium pratense) and Zigzag Clover (T. medium) - A Picture of Genomic Similarities and Differences.</title>
        <authorList>
            <person name="Dluhosova J."/>
            <person name="Istvanek J."/>
            <person name="Nedelnik J."/>
            <person name="Repkova J."/>
        </authorList>
    </citation>
    <scope>NUCLEOTIDE SEQUENCE [LARGE SCALE GENOMIC DNA]</scope>
    <source>
        <strain evidence="3">cv. 10/8</strain>
        <tissue evidence="2">Leaf</tissue>
    </source>
</reference>
<accession>A0A392VQX0</accession>
<comment type="caution">
    <text evidence="2">The sequence shown here is derived from an EMBL/GenBank/DDBJ whole genome shotgun (WGS) entry which is preliminary data.</text>
</comment>